<evidence type="ECO:0000256" key="2">
    <source>
        <dbReference type="ARBA" id="ARBA00022692"/>
    </source>
</evidence>
<evidence type="ECO:0000259" key="6">
    <source>
        <dbReference type="Pfam" id="PF04932"/>
    </source>
</evidence>
<feature type="transmembrane region" description="Helical" evidence="5">
    <location>
        <begin position="91"/>
        <end position="109"/>
    </location>
</feature>
<feature type="transmembrane region" description="Helical" evidence="5">
    <location>
        <begin position="61"/>
        <end position="79"/>
    </location>
</feature>
<evidence type="ECO:0000313" key="8">
    <source>
        <dbReference type="Proteomes" id="UP001169006"/>
    </source>
</evidence>
<keyword evidence="7" id="KW-0436">Ligase</keyword>
<accession>A0ABT8SSI0</accession>
<name>A0ABT8SSI0_9HYPH</name>
<reference evidence="7" key="1">
    <citation type="journal article" date="2015" name="Int. J. Syst. Evol. Microbiol.">
        <title>Rhizobium oryzicola sp. nov., potential plant-growth-promoting endophytic bacteria isolated from rice roots.</title>
        <authorList>
            <person name="Zhang X.X."/>
            <person name="Gao J.S."/>
            <person name="Cao Y.H."/>
            <person name="Sheirdil R.A."/>
            <person name="Wang X.C."/>
            <person name="Zhang L."/>
        </authorList>
    </citation>
    <scope>NUCLEOTIDE SEQUENCE</scope>
    <source>
        <strain evidence="7">05753</strain>
    </source>
</reference>
<sequence>MLKMKRFLLARRRVDQWGVSLSGVSSPLYFPFTVAIAGLFSLAGIYVAFSRMRRLSHHMRSPFGFVAAYGLWALTLMALRGDLHSGNRQLGFMILLLVLSFAAPGLCLVRRPLRMLVLSARLGVFLSLILSLWATYVIGLGVDNRYNGGGNAAIMALLVTLGAIVATVRVKDAPRFLPNGLQYLFIAAVPVFLTETRAILIVLPAIIIAEFLVSCWEWAPKVRRFGLAAAAVIVACLAVAPPIQAMVMQRFVTVYDYYVQGSREPDMISGDIRLVMWKSAVQVIREHLFNGVGTMRMFDYLKAIAGPQAPMIEGFHHVHNFILQELLANGVIGLLLMMSILASFLLTIIRSPAANSVKRVAVYFFFSVFVFGLLHDPFYHELVMSTVFIFMAVMVTQVRRWKARVRAGSPVAAFSP</sequence>
<evidence type="ECO:0000256" key="5">
    <source>
        <dbReference type="SAM" id="Phobius"/>
    </source>
</evidence>
<feature type="transmembrane region" description="Helical" evidence="5">
    <location>
        <begin position="199"/>
        <end position="218"/>
    </location>
</feature>
<comment type="caution">
    <text evidence="7">The sequence shown here is derived from an EMBL/GenBank/DDBJ whole genome shotgun (WGS) entry which is preliminary data.</text>
</comment>
<dbReference type="RefSeq" id="WP_302075450.1">
    <property type="nucleotide sequence ID" value="NZ_JAUKWQ010000001.1"/>
</dbReference>
<dbReference type="GO" id="GO:0016874">
    <property type="term" value="F:ligase activity"/>
    <property type="evidence" value="ECO:0007669"/>
    <property type="project" value="UniProtKB-KW"/>
</dbReference>
<keyword evidence="8" id="KW-1185">Reference proteome</keyword>
<comment type="subcellular location">
    <subcellularLocation>
        <location evidence="1">Membrane</location>
        <topology evidence="1">Multi-pass membrane protein</topology>
    </subcellularLocation>
</comment>
<feature type="transmembrane region" description="Helical" evidence="5">
    <location>
        <begin position="28"/>
        <end position="49"/>
    </location>
</feature>
<dbReference type="Proteomes" id="UP001169006">
    <property type="component" value="Unassembled WGS sequence"/>
</dbReference>
<proteinExistence type="predicted"/>
<gene>
    <name evidence="7" type="ORF">Q2T52_04445</name>
</gene>
<feature type="transmembrane region" description="Helical" evidence="5">
    <location>
        <begin position="326"/>
        <end position="348"/>
    </location>
</feature>
<evidence type="ECO:0000256" key="4">
    <source>
        <dbReference type="ARBA" id="ARBA00023136"/>
    </source>
</evidence>
<feature type="transmembrane region" description="Helical" evidence="5">
    <location>
        <begin position="360"/>
        <end position="376"/>
    </location>
</feature>
<evidence type="ECO:0000256" key="1">
    <source>
        <dbReference type="ARBA" id="ARBA00004141"/>
    </source>
</evidence>
<feature type="transmembrane region" description="Helical" evidence="5">
    <location>
        <begin position="382"/>
        <end position="398"/>
    </location>
</feature>
<feature type="transmembrane region" description="Helical" evidence="5">
    <location>
        <begin position="176"/>
        <end position="193"/>
    </location>
</feature>
<evidence type="ECO:0000313" key="7">
    <source>
        <dbReference type="EMBL" id="MDO1581339.1"/>
    </source>
</evidence>
<feature type="transmembrane region" description="Helical" evidence="5">
    <location>
        <begin position="116"/>
        <end position="138"/>
    </location>
</feature>
<evidence type="ECO:0000256" key="3">
    <source>
        <dbReference type="ARBA" id="ARBA00022989"/>
    </source>
</evidence>
<dbReference type="PANTHER" id="PTHR37422">
    <property type="entry name" value="TEICHURONIC ACID BIOSYNTHESIS PROTEIN TUAE"/>
    <property type="match status" value="1"/>
</dbReference>
<keyword evidence="2 5" id="KW-0812">Transmembrane</keyword>
<dbReference type="PANTHER" id="PTHR37422:SF13">
    <property type="entry name" value="LIPOPOLYSACCHARIDE BIOSYNTHESIS PROTEIN PA4999-RELATED"/>
    <property type="match status" value="1"/>
</dbReference>
<dbReference type="InterPro" id="IPR007016">
    <property type="entry name" value="O-antigen_ligase-rel_domated"/>
</dbReference>
<dbReference type="InterPro" id="IPR051533">
    <property type="entry name" value="WaaL-like"/>
</dbReference>
<dbReference type="EMBL" id="JAUKWQ010000001">
    <property type="protein sequence ID" value="MDO1581339.1"/>
    <property type="molecule type" value="Genomic_DNA"/>
</dbReference>
<dbReference type="Pfam" id="PF04932">
    <property type="entry name" value="Wzy_C"/>
    <property type="match status" value="1"/>
</dbReference>
<keyword evidence="3 5" id="KW-1133">Transmembrane helix</keyword>
<feature type="transmembrane region" description="Helical" evidence="5">
    <location>
        <begin position="150"/>
        <end position="169"/>
    </location>
</feature>
<organism evidence="7 8">
    <name type="scientific">Rhizobium oryzicola</name>
    <dbReference type="NCBI Taxonomy" id="1232668"/>
    <lineage>
        <taxon>Bacteria</taxon>
        <taxon>Pseudomonadati</taxon>
        <taxon>Pseudomonadota</taxon>
        <taxon>Alphaproteobacteria</taxon>
        <taxon>Hyphomicrobiales</taxon>
        <taxon>Rhizobiaceae</taxon>
        <taxon>Rhizobium/Agrobacterium group</taxon>
        <taxon>Rhizobium</taxon>
    </lineage>
</organism>
<protein>
    <submittedName>
        <fullName evidence="7">O-antigen ligase family protein</fullName>
    </submittedName>
</protein>
<keyword evidence="4 5" id="KW-0472">Membrane</keyword>
<feature type="transmembrane region" description="Helical" evidence="5">
    <location>
        <begin position="225"/>
        <end position="247"/>
    </location>
</feature>
<feature type="domain" description="O-antigen ligase-related" evidence="6">
    <location>
        <begin position="184"/>
        <end position="337"/>
    </location>
</feature>
<reference evidence="7" key="2">
    <citation type="submission" date="2023-07" db="EMBL/GenBank/DDBJ databases">
        <authorList>
            <person name="Sun H."/>
        </authorList>
    </citation>
    <scope>NUCLEOTIDE SEQUENCE</scope>
    <source>
        <strain evidence="7">05753</strain>
    </source>
</reference>